<feature type="domain" description="DUF5641" evidence="1">
    <location>
        <begin position="259"/>
        <end position="332"/>
    </location>
</feature>
<protein>
    <recommendedName>
        <fullName evidence="1">DUF5641 domain-containing protein</fullName>
    </recommendedName>
</protein>
<keyword evidence="2" id="KW-1185">Reference proteome</keyword>
<dbReference type="PANTHER" id="PTHR47331">
    <property type="entry name" value="PHD-TYPE DOMAIN-CONTAINING PROTEIN"/>
    <property type="match status" value="1"/>
</dbReference>
<organism evidence="2 3">
    <name type="scientific">Drosophila suzukii</name>
    <name type="common">Spotted-wing drosophila fruit fly</name>
    <dbReference type="NCBI Taxonomy" id="28584"/>
    <lineage>
        <taxon>Eukaryota</taxon>
        <taxon>Metazoa</taxon>
        <taxon>Ecdysozoa</taxon>
        <taxon>Arthropoda</taxon>
        <taxon>Hexapoda</taxon>
        <taxon>Insecta</taxon>
        <taxon>Pterygota</taxon>
        <taxon>Neoptera</taxon>
        <taxon>Endopterygota</taxon>
        <taxon>Diptera</taxon>
        <taxon>Brachycera</taxon>
        <taxon>Muscomorpha</taxon>
        <taxon>Ephydroidea</taxon>
        <taxon>Drosophilidae</taxon>
        <taxon>Drosophila</taxon>
        <taxon>Sophophora</taxon>
    </lineage>
</organism>
<dbReference type="Proteomes" id="UP001652628">
    <property type="component" value="Chromosome 2"/>
</dbReference>
<proteinExistence type="predicted"/>
<gene>
    <name evidence="3" type="primary">LOC136117466</name>
</gene>
<reference evidence="3" key="1">
    <citation type="submission" date="2025-08" db="UniProtKB">
        <authorList>
            <consortium name="RefSeq"/>
        </authorList>
    </citation>
    <scope>IDENTIFICATION</scope>
</reference>
<sequence>MTTITKLERDRKNITELLTEVRGTHQGLSTLTEAVGTLTAYIRQSGKAEIKVVENMEYSFPLSTVEDLQGMDIKITKLMVTLLRNGRLIRSILNVLSKELLLSHSLEGGQRLLPITHAIALVERSKPPEKALQKAMRIGCPRQVQSDNGNTFVGASTTLSRDFLQAVKESVTDAYSHQQLTRQFIPPGAPKSFETLFYKTTATRKYIFGELSTLLTKIEACLNSRPLSPMSEDPTDLLALTPGHFFVGGPLLSIVEPKDEYLKELHKRNKWQVPIENQRVGDLVVIKDDNLPSNEWRLGRIDSVFPGADGNVRVVDIRTTRGIVQRLVTKEVLLPREPFKTTS</sequence>
<accession>A0ABM4TXC2</accession>
<evidence type="ECO:0000313" key="3">
    <source>
        <dbReference type="RefSeq" id="XP_070854620.1"/>
    </source>
</evidence>
<name>A0ABM4TXC2_DROSZ</name>
<dbReference type="Gene3D" id="3.30.420.10">
    <property type="entry name" value="Ribonuclease H-like superfamily/Ribonuclease H"/>
    <property type="match status" value="1"/>
</dbReference>
<evidence type="ECO:0000259" key="1">
    <source>
        <dbReference type="Pfam" id="PF18701"/>
    </source>
</evidence>
<dbReference type="PANTHER" id="PTHR47331:SF5">
    <property type="entry name" value="RIBONUCLEASE H"/>
    <property type="match status" value="1"/>
</dbReference>
<evidence type="ECO:0000313" key="2">
    <source>
        <dbReference type="Proteomes" id="UP001652628"/>
    </source>
</evidence>
<dbReference type="RefSeq" id="XP_070854620.1">
    <property type="nucleotide sequence ID" value="XM_070998519.1"/>
</dbReference>
<dbReference type="GeneID" id="136117466"/>
<dbReference type="InterPro" id="IPR040676">
    <property type="entry name" value="DUF5641"/>
</dbReference>
<dbReference type="InterPro" id="IPR036397">
    <property type="entry name" value="RNaseH_sf"/>
</dbReference>
<dbReference type="Pfam" id="PF18701">
    <property type="entry name" value="DUF5641"/>
    <property type="match status" value="1"/>
</dbReference>